<dbReference type="InterPro" id="IPR051713">
    <property type="entry name" value="T-cell_Activation_Regulation"/>
</dbReference>
<dbReference type="PROSITE" id="PS50835">
    <property type="entry name" value="IG_LIKE"/>
    <property type="match status" value="2"/>
</dbReference>
<dbReference type="SMART" id="SM00409">
    <property type="entry name" value="IG"/>
    <property type="match status" value="2"/>
</dbReference>
<evidence type="ECO:0000256" key="4">
    <source>
        <dbReference type="ARBA" id="ARBA00022729"/>
    </source>
</evidence>
<dbReference type="GO" id="GO:0031295">
    <property type="term" value="P:T cell costimulation"/>
    <property type="evidence" value="ECO:0007669"/>
    <property type="project" value="TreeGrafter"/>
</dbReference>
<feature type="domain" description="Ig-like" evidence="13">
    <location>
        <begin position="143"/>
        <end position="255"/>
    </location>
</feature>
<keyword evidence="10" id="KW-0393">Immunoglobulin domain</keyword>
<evidence type="ECO:0000256" key="6">
    <source>
        <dbReference type="ARBA" id="ARBA00023136"/>
    </source>
</evidence>
<evidence type="ECO:0000256" key="3">
    <source>
        <dbReference type="ARBA" id="ARBA00022692"/>
    </source>
</evidence>
<dbReference type="GO" id="GO:0042102">
    <property type="term" value="P:positive regulation of T cell proliferation"/>
    <property type="evidence" value="ECO:0007669"/>
    <property type="project" value="TreeGrafter"/>
</dbReference>
<keyword evidence="7" id="KW-1015">Disulfide bond</keyword>
<dbReference type="RefSeq" id="XP_014007668.1">
    <property type="nucleotide sequence ID" value="XM_014152193.1"/>
</dbReference>
<evidence type="ECO:0000256" key="10">
    <source>
        <dbReference type="ARBA" id="ARBA00023319"/>
    </source>
</evidence>
<keyword evidence="6 11" id="KW-0472">Membrane</keyword>
<accession>A0A1S3MWV4</accession>
<keyword evidence="14" id="KW-1185">Reference proteome</keyword>
<feature type="transmembrane region" description="Helical" evidence="11">
    <location>
        <begin position="353"/>
        <end position="376"/>
    </location>
</feature>
<evidence type="ECO:0000313" key="16">
    <source>
        <dbReference type="RefSeq" id="XP_014007668.1"/>
    </source>
</evidence>
<keyword evidence="2" id="KW-1003">Cell membrane</keyword>
<name>A0A1S3MWV4_SALSA</name>
<dbReference type="AlphaFoldDB" id="A0A1S3MWV4"/>
<dbReference type="GO" id="GO:0009897">
    <property type="term" value="C:external side of plasma membrane"/>
    <property type="evidence" value="ECO:0007669"/>
    <property type="project" value="TreeGrafter"/>
</dbReference>
<dbReference type="GO" id="GO:0071222">
    <property type="term" value="P:cellular response to lipopolysaccharide"/>
    <property type="evidence" value="ECO:0007669"/>
    <property type="project" value="TreeGrafter"/>
</dbReference>
<evidence type="ECO:0000259" key="13">
    <source>
        <dbReference type="PROSITE" id="PS50835"/>
    </source>
</evidence>
<evidence type="ECO:0000256" key="8">
    <source>
        <dbReference type="ARBA" id="ARBA00023170"/>
    </source>
</evidence>
<keyword evidence="5 11" id="KW-1133">Transmembrane helix</keyword>
<dbReference type="GO" id="GO:0007166">
    <property type="term" value="P:cell surface receptor signaling pathway"/>
    <property type="evidence" value="ECO:0007669"/>
    <property type="project" value="TreeGrafter"/>
</dbReference>
<dbReference type="GeneID" id="106575595"/>
<evidence type="ECO:0000256" key="11">
    <source>
        <dbReference type="SAM" id="Phobius"/>
    </source>
</evidence>
<sequence>MIFLGFLVILTSVQAVSVPTFSPVNELKVGYGENVTLPCNFSSYLGQEDEGEVRWEAMGQEVASMEVGNILGEARWDDGAKGLEVKTTLGFSSRVEFPPAERMRDGDFSMTIQETVLSDEEMYECIWLGRKTISTVWLKVQEPDPPRSITLFKGSPVTLPCYGVIPKTQPTSQIHVQWLKDDVEIMTLNPGPDDKGPKEEDLRLSLPPNNLLENGDLSLFIYKTELKDQGVYRCFYKSRGFETPKNGIPEGVSLTILDPYTDLYNLTGRPTHADLYNLTGTENVTSSSDFSGTSGDSENPITFFTLVTQDKEDMQVTSSEPILVQTEMTPSSPDTTFEDPEDVLAVWTKTLPLVRIGIITVVLLVTALIFFPLLALNKIPS</sequence>
<evidence type="ECO:0000256" key="12">
    <source>
        <dbReference type="SAM" id="SignalP"/>
    </source>
</evidence>
<dbReference type="GO" id="GO:0042130">
    <property type="term" value="P:negative regulation of T cell proliferation"/>
    <property type="evidence" value="ECO:0007669"/>
    <property type="project" value="TreeGrafter"/>
</dbReference>
<evidence type="ECO:0000313" key="14">
    <source>
        <dbReference type="Proteomes" id="UP001652741"/>
    </source>
</evidence>
<keyword evidence="9" id="KW-0325">Glycoprotein</keyword>
<dbReference type="SUPFAM" id="SSF48726">
    <property type="entry name" value="Immunoglobulin"/>
    <property type="match status" value="2"/>
</dbReference>
<dbReference type="KEGG" id="sasa:106575595"/>
<dbReference type="InterPro" id="IPR013783">
    <property type="entry name" value="Ig-like_fold"/>
</dbReference>
<dbReference type="OrthoDB" id="8722926at2759"/>
<dbReference type="InterPro" id="IPR013106">
    <property type="entry name" value="Ig_V-set"/>
</dbReference>
<reference evidence="15 16" key="1">
    <citation type="submission" date="2025-04" db="UniProtKB">
        <authorList>
            <consortium name="RefSeq"/>
        </authorList>
    </citation>
    <scope>IDENTIFICATION</scope>
    <source>
        <tissue evidence="15 16">Muscle</tissue>
    </source>
</reference>
<evidence type="ECO:0000256" key="9">
    <source>
        <dbReference type="ARBA" id="ARBA00023180"/>
    </source>
</evidence>
<gene>
    <name evidence="15 16" type="primary">LOC106575595</name>
</gene>
<keyword evidence="8" id="KW-0675">Receptor</keyword>
<evidence type="ECO:0000256" key="1">
    <source>
        <dbReference type="ARBA" id="ARBA00004251"/>
    </source>
</evidence>
<dbReference type="Proteomes" id="UP001652741">
    <property type="component" value="Chromosome ssa17"/>
</dbReference>
<proteinExistence type="predicted"/>
<evidence type="ECO:0000256" key="7">
    <source>
        <dbReference type="ARBA" id="ARBA00023157"/>
    </source>
</evidence>
<comment type="subcellular location">
    <subcellularLocation>
        <location evidence="1">Cell membrane</location>
        <topology evidence="1">Single-pass type I membrane protein</topology>
    </subcellularLocation>
</comment>
<feature type="chain" id="PRO_5011900971" evidence="12">
    <location>
        <begin position="16"/>
        <end position="381"/>
    </location>
</feature>
<evidence type="ECO:0000256" key="2">
    <source>
        <dbReference type="ARBA" id="ARBA00022475"/>
    </source>
</evidence>
<feature type="domain" description="Ig-like" evidence="13">
    <location>
        <begin position="19"/>
        <end position="125"/>
    </location>
</feature>
<dbReference type="PANTHER" id="PTHR25466:SF11">
    <property type="entry name" value="GALECTIN 17-RELATED"/>
    <property type="match status" value="1"/>
</dbReference>
<keyword evidence="3 11" id="KW-0812">Transmembrane</keyword>
<dbReference type="RefSeq" id="XP_014007667.1">
    <property type="nucleotide sequence ID" value="XM_014152192.1"/>
</dbReference>
<dbReference type="Pfam" id="PF07686">
    <property type="entry name" value="V-set"/>
    <property type="match status" value="2"/>
</dbReference>
<dbReference type="GO" id="GO:0006955">
    <property type="term" value="P:immune response"/>
    <property type="evidence" value="ECO:0007669"/>
    <property type="project" value="TreeGrafter"/>
</dbReference>
<dbReference type="PANTHER" id="PTHR25466">
    <property type="entry name" value="T-LYMPHOCYTE ACTIVATION ANTIGEN"/>
    <property type="match status" value="1"/>
</dbReference>
<dbReference type="InterPro" id="IPR036179">
    <property type="entry name" value="Ig-like_dom_sf"/>
</dbReference>
<evidence type="ECO:0000313" key="15">
    <source>
        <dbReference type="RefSeq" id="XP_014007667.1"/>
    </source>
</evidence>
<keyword evidence="4 12" id="KW-0732">Signal</keyword>
<feature type="signal peptide" evidence="12">
    <location>
        <begin position="1"/>
        <end position="15"/>
    </location>
</feature>
<protein>
    <submittedName>
        <fullName evidence="15 16">Uncharacterized protein LOC106575595 isoform X1</fullName>
    </submittedName>
</protein>
<organism evidence="14 15">
    <name type="scientific">Salmo salar</name>
    <name type="common">Atlantic salmon</name>
    <dbReference type="NCBI Taxonomy" id="8030"/>
    <lineage>
        <taxon>Eukaryota</taxon>
        <taxon>Metazoa</taxon>
        <taxon>Chordata</taxon>
        <taxon>Craniata</taxon>
        <taxon>Vertebrata</taxon>
        <taxon>Euteleostomi</taxon>
        <taxon>Actinopterygii</taxon>
        <taxon>Neopterygii</taxon>
        <taxon>Teleostei</taxon>
        <taxon>Protacanthopterygii</taxon>
        <taxon>Salmoniformes</taxon>
        <taxon>Salmonidae</taxon>
        <taxon>Salmoninae</taxon>
        <taxon>Salmo</taxon>
    </lineage>
</organism>
<dbReference type="InterPro" id="IPR007110">
    <property type="entry name" value="Ig-like_dom"/>
</dbReference>
<dbReference type="InterPro" id="IPR003599">
    <property type="entry name" value="Ig_sub"/>
</dbReference>
<dbReference type="Gene3D" id="2.60.40.10">
    <property type="entry name" value="Immunoglobulins"/>
    <property type="match status" value="2"/>
</dbReference>
<evidence type="ECO:0000256" key="5">
    <source>
        <dbReference type="ARBA" id="ARBA00022989"/>
    </source>
</evidence>